<evidence type="ECO:0000256" key="1">
    <source>
        <dbReference type="SAM" id="MobiDB-lite"/>
    </source>
</evidence>
<comment type="caution">
    <text evidence="4">The sequence shown here is derived from an EMBL/GenBank/DDBJ whole genome shotgun (WGS) entry which is preliminary data.</text>
</comment>
<feature type="domain" description="DUF4190" evidence="3">
    <location>
        <begin position="97"/>
        <end position="156"/>
    </location>
</feature>
<dbReference type="RefSeq" id="WP_209905849.1">
    <property type="nucleotide sequence ID" value="NZ_BAAAMI010000019.1"/>
</dbReference>
<keyword evidence="2" id="KW-0472">Membrane</keyword>
<dbReference type="Pfam" id="PF13828">
    <property type="entry name" value="DUF4190"/>
    <property type="match status" value="1"/>
</dbReference>
<dbReference type="EMBL" id="JAGIOE010000001">
    <property type="protein sequence ID" value="MBP2372542.1"/>
    <property type="molecule type" value="Genomic_DNA"/>
</dbReference>
<feature type="compositionally biased region" description="Gly residues" evidence="1">
    <location>
        <begin position="51"/>
        <end position="61"/>
    </location>
</feature>
<organism evidence="4 5">
    <name type="scientific">Paeniglutamicibacter psychrophenolicus</name>
    <dbReference type="NCBI Taxonomy" id="257454"/>
    <lineage>
        <taxon>Bacteria</taxon>
        <taxon>Bacillati</taxon>
        <taxon>Actinomycetota</taxon>
        <taxon>Actinomycetes</taxon>
        <taxon>Micrococcales</taxon>
        <taxon>Micrococcaceae</taxon>
        <taxon>Paeniglutamicibacter</taxon>
    </lineage>
</organism>
<evidence type="ECO:0000313" key="5">
    <source>
        <dbReference type="Proteomes" id="UP000766570"/>
    </source>
</evidence>
<protein>
    <recommendedName>
        <fullName evidence="3">DUF4190 domain-containing protein</fullName>
    </recommendedName>
</protein>
<feature type="compositionally biased region" description="Low complexity" evidence="1">
    <location>
        <begin position="75"/>
        <end position="87"/>
    </location>
</feature>
<keyword evidence="2" id="KW-1133">Transmembrane helix</keyword>
<keyword evidence="5" id="KW-1185">Reference proteome</keyword>
<gene>
    <name evidence="4" type="ORF">JOF46_000454</name>
</gene>
<evidence type="ECO:0000259" key="3">
    <source>
        <dbReference type="Pfam" id="PF13828"/>
    </source>
</evidence>
<accession>A0ABS4W8L5</accession>
<dbReference type="Proteomes" id="UP000766570">
    <property type="component" value="Unassembled WGS sequence"/>
</dbReference>
<sequence length="171" mass="18508">MATHEQGPNEPDAGPSFDDPRDPRWSQNPHAAPPRNPYQQMPLDAPPIAGGPDGRGYGFAGQGNRPGQNEAWSRGQPPQGWQQPGYPVQEASRSRKLAVVSLVAAIIGFFTFGMFLIPQVVAIACGHLSLRREPHARPIAVFGLVIGYMMLGMRVIVIIFGYMIIGRVPGA</sequence>
<feature type="transmembrane region" description="Helical" evidence="2">
    <location>
        <begin position="97"/>
        <end position="119"/>
    </location>
</feature>
<feature type="transmembrane region" description="Helical" evidence="2">
    <location>
        <begin position="139"/>
        <end position="165"/>
    </location>
</feature>
<dbReference type="InterPro" id="IPR025241">
    <property type="entry name" value="DUF4190"/>
</dbReference>
<feature type="region of interest" description="Disordered" evidence="1">
    <location>
        <begin position="1"/>
        <end position="87"/>
    </location>
</feature>
<keyword evidence="2" id="KW-0812">Transmembrane</keyword>
<evidence type="ECO:0000256" key="2">
    <source>
        <dbReference type="SAM" id="Phobius"/>
    </source>
</evidence>
<evidence type="ECO:0000313" key="4">
    <source>
        <dbReference type="EMBL" id="MBP2372542.1"/>
    </source>
</evidence>
<proteinExistence type="predicted"/>
<name>A0ABS4W8L5_9MICC</name>
<reference evidence="4 5" key="1">
    <citation type="submission" date="2021-03" db="EMBL/GenBank/DDBJ databases">
        <title>Sequencing the genomes of 1000 actinobacteria strains.</title>
        <authorList>
            <person name="Klenk H.-P."/>
        </authorList>
    </citation>
    <scope>NUCLEOTIDE SEQUENCE [LARGE SCALE GENOMIC DNA]</scope>
    <source>
        <strain evidence="4 5">DSM 15454</strain>
    </source>
</reference>